<evidence type="ECO:0000313" key="11">
    <source>
        <dbReference type="EMBL" id="KAG2928263.1"/>
    </source>
</evidence>
<dbReference type="PROSITE" id="PS50966">
    <property type="entry name" value="ZF_SWIM"/>
    <property type="match status" value="1"/>
</dbReference>
<keyword evidence="2 4" id="KW-0863">Zinc-finger</keyword>
<dbReference type="GO" id="GO:0008270">
    <property type="term" value="F:zinc ion binding"/>
    <property type="evidence" value="ECO:0007669"/>
    <property type="project" value="UniProtKB-KW"/>
</dbReference>
<feature type="domain" description="RING-type" evidence="8">
    <location>
        <begin position="145"/>
        <end position="194"/>
    </location>
</feature>
<feature type="compositionally biased region" description="Low complexity" evidence="6">
    <location>
        <begin position="512"/>
        <end position="523"/>
    </location>
</feature>
<evidence type="ECO:0000256" key="2">
    <source>
        <dbReference type="ARBA" id="ARBA00022771"/>
    </source>
</evidence>
<feature type="domain" description="SWIM-type" evidence="10">
    <location>
        <begin position="49"/>
        <end position="78"/>
    </location>
</feature>
<evidence type="ECO:0000259" key="9">
    <source>
        <dbReference type="PROSITE" id="PS50135"/>
    </source>
</evidence>
<feature type="coiled-coil region" evidence="5">
    <location>
        <begin position="568"/>
        <end position="600"/>
    </location>
</feature>
<dbReference type="SUPFAM" id="SSF57850">
    <property type="entry name" value="RING/U-box"/>
    <property type="match status" value="3"/>
</dbReference>
<evidence type="ECO:0000256" key="5">
    <source>
        <dbReference type="SAM" id="Coils"/>
    </source>
</evidence>
<evidence type="ECO:0000259" key="10">
    <source>
        <dbReference type="PROSITE" id="PS50966"/>
    </source>
</evidence>
<keyword evidence="1" id="KW-0479">Metal-binding</keyword>
<evidence type="ECO:0000259" key="8">
    <source>
        <dbReference type="PROSITE" id="PS50089"/>
    </source>
</evidence>
<dbReference type="InterPro" id="IPR019787">
    <property type="entry name" value="Znf_PHD-finger"/>
</dbReference>
<dbReference type="EMBL" id="RCMK01000446">
    <property type="protein sequence ID" value="KAG2928263.1"/>
    <property type="molecule type" value="Genomic_DNA"/>
</dbReference>
<feature type="domain" description="PHD-type" evidence="7">
    <location>
        <begin position="142"/>
        <end position="196"/>
    </location>
</feature>
<feature type="region of interest" description="Disordered" evidence="6">
    <location>
        <begin position="434"/>
        <end position="565"/>
    </location>
</feature>
<dbReference type="Pfam" id="PF00569">
    <property type="entry name" value="ZZ"/>
    <property type="match status" value="1"/>
</dbReference>
<dbReference type="PROSITE" id="PS50135">
    <property type="entry name" value="ZF_ZZ_2"/>
    <property type="match status" value="1"/>
</dbReference>
<evidence type="ECO:0000313" key="14">
    <source>
        <dbReference type="Proteomes" id="UP000251314"/>
    </source>
</evidence>
<dbReference type="VEuPathDB" id="FungiDB:PC110_g6566"/>
<name>A0A329SMI5_9STRA</name>
<dbReference type="Pfam" id="PF13639">
    <property type="entry name" value="zf-RING_2"/>
    <property type="match status" value="1"/>
</dbReference>
<evidence type="ECO:0000256" key="6">
    <source>
        <dbReference type="SAM" id="MobiDB-lite"/>
    </source>
</evidence>
<evidence type="ECO:0000259" key="7">
    <source>
        <dbReference type="PROSITE" id="PS50016"/>
    </source>
</evidence>
<dbReference type="InterPro" id="IPR013083">
    <property type="entry name" value="Znf_RING/FYVE/PHD"/>
</dbReference>
<dbReference type="Pfam" id="PF04434">
    <property type="entry name" value="SWIM"/>
    <property type="match status" value="1"/>
</dbReference>
<dbReference type="STRING" id="29920.A0A329SMI5"/>
<comment type="caution">
    <text evidence="13">The sequence shown here is derived from an EMBL/GenBank/DDBJ whole genome shotgun (WGS) entry which is preliminary data.</text>
</comment>
<dbReference type="SMART" id="SM00291">
    <property type="entry name" value="ZnF_ZZ"/>
    <property type="match status" value="1"/>
</dbReference>
<evidence type="ECO:0000313" key="13">
    <source>
        <dbReference type="EMBL" id="RAW37166.1"/>
    </source>
</evidence>
<evidence type="ECO:0000256" key="3">
    <source>
        <dbReference type="ARBA" id="ARBA00022833"/>
    </source>
</evidence>
<keyword evidence="14" id="KW-1185">Reference proteome</keyword>
<evidence type="ECO:0000256" key="1">
    <source>
        <dbReference type="ARBA" id="ARBA00022723"/>
    </source>
</evidence>
<dbReference type="Proteomes" id="UP000760860">
    <property type="component" value="Unassembled WGS sequence"/>
</dbReference>
<dbReference type="PANTHER" id="PTHR21540:SF3">
    <property type="entry name" value="E3 UBIQUITIN-PROTEIN LIGASE ZSWIM2"/>
    <property type="match status" value="1"/>
</dbReference>
<dbReference type="EMBL" id="MJFZ01000119">
    <property type="protein sequence ID" value="RAW37166.1"/>
    <property type="molecule type" value="Genomic_DNA"/>
</dbReference>
<dbReference type="PANTHER" id="PTHR21540">
    <property type="entry name" value="RING FINGER AND SWIM DOMAIN-CONTAINING PROTEIN 2"/>
    <property type="match status" value="1"/>
</dbReference>
<evidence type="ECO:0008006" key="15">
    <source>
        <dbReference type="Google" id="ProtNLM"/>
    </source>
</evidence>
<feature type="compositionally biased region" description="Polar residues" evidence="6">
    <location>
        <begin position="550"/>
        <end position="561"/>
    </location>
</feature>
<dbReference type="InterPro" id="IPR001841">
    <property type="entry name" value="Znf_RING"/>
</dbReference>
<reference evidence="13 14" key="1">
    <citation type="submission" date="2018-01" db="EMBL/GenBank/DDBJ databases">
        <title>Draft genome of the strawberry crown rot pathogen Phytophthora cactorum.</title>
        <authorList>
            <person name="Armitage A.D."/>
            <person name="Lysoe E."/>
            <person name="Nellist C.F."/>
            <person name="Harrison R.J."/>
            <person name="Brurberg M.B."/>
        </authorList>
    </citation>
    <scope>NUCLEOTIDE SEQUENCE [LARGE SCALE GENOMIC DNA]</scope>
    <source>
        <strain evidence="13 14">10300</strain>
    </source>
</reference>
<dbReference type="InterPro" id="IPR000433">
    <property type="entry name" value="Znf_ZZ"/>
</dbReference>
<proteinExistence type="predicted"/>
<dbReference type="CDD" id="cd16448">
    <property type="entry name" value="RING-H2"/>
    <property type="match status" value="1"/>
</dbReference>
<feature type="compositionally biased region" description="Basic residues" evidence="6">
    <location>
        <begin position="526"/>
        <end position="537"/>
    </location>
</feature>
<accession>A0A329SMI5</accession>
<feature type="domain" description="ZZ-type" evidence="9">
    <location>
        <begin position="219"/>
        <end position="270"/>
    </location>
</feature>
<dbReference type="CDD" id="cd16494">
    <property type="entry name" value="RING-CH-C4HC3_ZSWM2"/>
    <property type="match status" value="1"/>
</dbReference>
<keyword evidence="3" id="KW-0862">Zinc</keyword>
<dbReference type="InterPro" id="IPR039903">
    <property type="entry name" value="Zswim2"/>
</dbReference>
<dbReference type="InterPro" id="IPR043145">
    <property type="entry name" value="Znf_ZZ_sf"/>
</dbReference>
<dbReference type="GO" id="GO:0061630">
    <property type="term" value="F:ubiquitin protein ligase activity"/>
    <property type="evidence" value="ECO:0007669"/>
    <property type="project" value="InterPro"/>
</dbReference>
<dbReference type="Gene3D" id="3.30.40.10">
    <property type="entry name" value="Zinc/RING finger domain, C3HC4 (zinc finger)"/>
    <property type="match status" value="2"/>
</dbReference>
<dbReference type="PROSITE" id="PS50016">
    <property type="entry name" value="ZF_PHD_2"/>
    <property type="match status" value="1"/>
</dbReference>
<dbReference type="Gene3D" id="3.30.60.90">
    <property type="match status" value="1"/>
</dbReference>
<sequence length="666" mass="75495">MSRLVPYRAKVSEEVAVRIEQTLNTTMYLMQTTGPTSYVIQEQNCDKKHKVLIGPLQTCSCGTADICIHILFVMLKVLRVPATTPVVWQKSLTDSEIETLLRGGYREQSRPAPKQYMKKRKEVFTASEPEDADVDRHKLVEGEVCAICQEDMDDNQPITFCRKGCGNNFHIECMKVFGESRRQSKENIICPLCRQDWGGEALTALRKEIDVANRAPNVHKGASCRKCKTKPIRCERYRCVQCKNVDLCARCFKSNTHLNHAFVMKQNVPDPWIPALRENQPRTAISSDLIRDLESRELSTSDYDVLLQLDHAGNRPIQDYLVKVISGTKVSAESAKTFGESGATCSLCAQSLRIKAALHSTLCGHVFHQSCLARSILSQLYVCPFPGCDHALLPGLLYLQQKHEKSKTQQLTEPKQESQTPPTLNASFTVLGLQQQQHSDAQSPRIASLRVSNSRTTKRQHSRREGDEVPLLPGPISVGITPYERRSEDLPVRSQHVPAPGPNQSEHENIASRSSSRTSTAERSTLRTKGKLAKQSRIRNTLPPLDQRQGLPSYQSDNNGTEARLNHAERIRVELKAVERERLRKQRLIKEERRQRHKEDNHTPVFTGSFLGADQTEDDRIARVQVVREQYSIELKRKSKERHQHAREQKQLPITLPDLFVGNMSK</sequence>
<dbReference type="EMBL" id="RCMV01000434">
    <property type="protein sequence ID" value="KAG3217247.1"/>
    <property type="molecule type" value="Genomic_DNA"/>
</dbReference>
<organism evidence="13 14">
    <name type="scientific">Phytophthora cactorum</name>
    <dbReference type="NCBI Taxonomy" id="29920"/>
    <lineage>
        <taxon>Eukaryota</taxon>
        <taxon>Sar</taxon>
        <taxon>Stramenopiles</taxon>
        <taxon>Oomycota</taxon>
        <taxon>Peronosporomycetes</taxon>
        <taxon>Peronosporales</taxon>
        <taxon>Peronosporaceae</taxon>
        <taxon>Phytophthora</taxon>
    </lineage>
</organism>
<dbReference type="Proteomes" id="UP000736787">
    <property type="component" value="Unassembled WGS sequence"/>
</dbReference>
<dbReference type="InterPro" id="IPR007527">
    <property type="entry name" value="Znf_SWIM"/>
</dbReference>
<dbReference type="SMART" id="SM00249">
    <property type="entry name" value="PHD"/>
    <property type="match status" value="1"/>
</dbReference>
<dbReference type="OrthoDB" id="2122982at2759"/>
<protein>
    <recommendedName>
        <fullName evidence="15">Zinc finger, RING/FYVE/PHD-type</fullName>
    </recommendedName>
</protein>
<dbReference type="InterPro" id="IPR001965">
    <property type="entry name" value="Znf_PHD"/>
</dbReference>
<evidence type="ECO:0000256" key="4">
    <source>
        <dbReference type="PROSITE-ProRule" id="PRU00228"/>
    </source>
</evidence>
<dbReference type="PROSITE" id="PS50089">
    <property type="entry name" value="ZF_RING_2"/>
    <property type="match status" value="2"/>
</dbReference>
<keyword evidence="5" id="KW-0175">Coiled coil</keyword>
<dbReference type="SMART" id="SM00184">
    <property type="entry name" value="RING"/>
    <property type="match status" value="2"/>
</dbReference>
<dbReference type="Proteomes" id="UP000251314">
    <property type="component" value="Unassembled WGS sequence"/>
</dbReference>
<dbReference type="AlphaFoldDB" id="A0A329SMI5"/>
<feature type="domain" description="RING-type" evidence="8">
    <location>
        <begin position="345"/>
        <end position="384"/>
    </location>
</feature>
<dbReference type="PROSITE" id="PS01357">
    <property type="entry name" value="ZF_ZZ_1"/>
    <property type="match status" value="1"/>
</dbReference>
<evidence type="ECO:0000313" key="12">
    <source>
        <dbReference type="EMBL" id="KAG3217247.1"/>
    </source>
</evidence>
<reference evidence="11" key="2">
    <citation type="submission" date="2018-10" db="EMBL/GenBank/DDBJ databases">
        <title>Effector identification in a new, highly contiguous assembly of the strawberry crown rot pathogen Phytophthora cactorum.</title>
        <authorList>
            <person name="Armitage A.D."/>
            <person name="Nellist C.F."/>
            <person name="Bates H."/>
            <person name="Vickerstaff R.J."/>
            <person name="Harrison R.J."/>
        </authorList>
    </citation>
    <scope>NUCLEOTIDE SEQUENCE</scope>
    <source>
        <strain evidence="11">4040</strain>
        <strain evidence="12">P421</strain>
    </source>
</reference>
<gene>
    <name evidence="13" type="ORF">PC110_g6566</name>
    <name evidence="11" type="ORF">PC117_g14349</name>
    <name evidence="12" type="ORF">PC129_g11911</name>
</gene>